<dbReference type="Gene3D" id="3.30.420.10">
    <property type="entry name" value="Ribonuclease H-like superfamily/Ribonuclease H"/>
    <property type="match status" value="1"/>
</dbReference>
<organism evidence="3 4">
    <name type="scientific">Dryococelus australis</name>
    <dbReference type="NCBI Taxonomy" id="614101"/>
    <lineage>
        <taxon>Eukaryota</taxon>
        <taxon>Metazoa</taxon>
        <taxon>Ecdysozoa</taxon>
        <taxon>Arthropoda</taxon>
        <taxon>Hexapoda</taxon>
        <taxon>Insecta</taxon>
        <taxon>Pterygota</taxon>
        <taxon>Neoptera</taxon>
        <taxon>Polyneoptera</taxon>
        <taxon>Phasmatodea</taxon>
        <taxon>Verophasmatodea</taxon>
        <taxon>Anareolatae</taxon>
        <taxon>Phasmatidae</taxon>
        <taxon>Eurycanthinae</taxon>
        <taxon>Dryococelus</taxon>
    </lineage>
</organism>
<protein>
    <recommendedName>
        <fullName evidence="2">Transposase Tc1-like domain-containing protein</fullName>
    </recommendedName>
</protein>
<name>A0ABQ9IES7_9NEOP</name>
<evidence type="ECO:0000259" key="2">
    <source>
        <dbReference type="Pfam" id="PF01498"/>
    </source>
</evidence>
<accession>A0ABQ9IES7</accession>
<dbReference type="InterPro" id="IPR002492">
    <property type="entry name" value="Transposase_Tc1-like"/>
</dbReference>
<proteinExistence type="predicted"/>
<feature type="region of interest" description="Disordered" evidence="1">
    <location>
        <begin position="436"/>
        <end position="457"/>
    </location>
</feature>
<evidence type="ECO:0000256" key="1">
    <source>
        <dbReference type="SAM" id="MobiDB-lite"/>
    </source>
</evidence>
<keyword evidence="4" id="KW-1185">Reference proteome</keyword>
<comment type="caution">
    <text evidence="3">The sequence shown here is derived from an EMBL/GenBank/DDBJ whole genome shotgun (WGS) entry which is preliminary data.</text>
</comment>
<evidence type="ECO:0000313" key="3">
    <source>
        <dbReference type="EMBL" id="KAJ8895126.1"/>
    </source>
</evidence>
<dbReference type="EMBL" id="JARBHB010000001">
    <property type="protein sequence ID" value="KAJ8895126.1"/>
    <property type="molecule type" value="Genomic_DNA"/>
</dbReference>
<gene>
    <name evidence="3" type="ORF">PR048_000451</name>
</gene>
<dbReference type="Proteomes" id="UP001159363">
    <property type="component" value="Chromosome 1"/>
</dbReference>
<sequence length="698" mass="77863">MVVTDSTASFTTLARHWSTATGVDLSASTVRRRLLRAGLAARMPLRRLPLSKNHKRPRQQWARDRCRWRTEWRNVCLRTSPASTCLSEMAAYELGVIVVTAIWQPVSWSVIADKRQGNARPNVARNMQAFFYERREALLPWPARSPDMSPMKHVWDMVGLLLVRHGPPTTTFDALWTRIQTAREVGLLHLQPVRVRSSFGYGRAASANAINRRRIPFAVVGAPEGTRSGRALSSPPTSSEELDSRVRKAHSTQGGEEAKFLTGEFATGRRKVLRCSKRRRFSDGAPEVIKRSTCMRKAVSPHETLAATLRLLATGRSYKDLEFTTITSKQALSEIILETCKSIYKVLRKDYLNDSKNREFQSDYMNDSPPRASELALWNELVPRITKSPSILLKPQRLRTEQAGECNIPIPKGLPYLEKIATGATVTQWIDINQGGRSSSVAREPNKGATEAQGLENAIRRAQLPMEGEARSDGGGGDGSGIVQHDYRVRESGVTPPGIEPGSPRWEASSLTTKPPRRRFPNGGNATMEVISISLGDGNGAFSEQERRKTRLNGVSKPAVQFNSRRHRSSLLRKPTGPRQFSPRFPNARIRCDPAFNLPPISLVAGRRVRAKSSVYRELPLSPFKRQSAPPSKSDRSCRLSSELFSNQGEPRSTLAPHFRIRNMTDVAVCRIGFLFIFPSFRHFVSSSLHLTTRGCGG</sequence>
<feature type="region of interest" description="Disordered" evidence="1">
    <location>
        <begin position="225"/>
        <end position="253"/>
    </location>
</feature>
<dbReference type="Pfam" id="PF01498">
    <property type="entry name" value="HTH_Tnp_Tc3_2"/>
    <property type="match status" value="1"/>
</dbReference>
<evidence type="ECO:0000313" key="4">
    <source>
        <dbReference type="Proteomes" id="UP001159363"/>
    </source>
</evidence>
<feature type="region of interest" description="Disordered" evidence="1">
    <location>
        <begin position="492"/>
        <end position="524"/>
    </location>
</feature>
<dbReference type="InterPro" id="IPR036397">
    <property type="entry name" value="RNaseH_sf"/>
</dbReference>
<reference evidence="3 4" key="1">
    <citation type="submission" date="2023-02" db="EMBL/GenBank/DDBJ databases">
        <title>LHISI_Scaffold_Assembly.</title>
        <authorList>
            <person name="Stuart O.P."/>
            <person name="Cleave R."/>
            <person name="Magrath M.J.L."/>
            <person name="Mikheyev A.S."/>
        </authorList>
    </citation>
    <scope>NUCLEOTIDE SEQUENCE [LARGE SCALE GENOMIC DNA]</scope>
    <source>
        <strain evidence="3">Daus_M_001</strain>
        <tissue evidence="3">Leg muscle</tissue>
    </source>
</reference>
<feature type="domain" description="Transposase Tc1-like" evidence="2">
    <location>
        <begin position="6"/>
        <end position="65"/>
    </location>
</feature>